<dbReference type="Gene3D" id="1.20.120.450">
    <property type="entry name" value="dinb family like domain"/>
    <property type="match status" value="1"/>
</dbReference>
<evidence type="ECO:0000313" key="1">
    <source>
        <dbReference type="EMBL" id="PRM88584.1"/>
    </source>
</evidence>
<evidence type="ECO:0000313" key="2">
    <source>
        <dbReference type="Proteomes" id="UP000239065"/>
    </source>
</evidence>
<dbReference type="Proteomes" id="UP000239065">
    <property type="component" value="Unassembled WGS sequence"/>
</dbReference>
<evidence type="ECO:0008006" key="3">
    <source>
        <dbReference type="Google" id="ProtNLM"/>
    </source>
</evidence>
<dbReference type="RefSeq" id="WP_105908607.1">
    <property type="nucleotide sequence ID" value="NZ_JAODCX010000004.1"/>
</dbReference>
<name>A0A2S9SPR6_9BACT</name>
<sequence>MKLQKPGSGLPNIERLFIKNFFVPILRTFFTWNIALFLLKREVSIIRKLTKELSQNELQKQIIINRTFAIEDDSRQFSISMVLEHLIIAGSLVKSTIESLSKENIPQDDIKIEDVKPFKNDKEILESFFKFYDSYYNMINDLEKKQSISTKKHPWFVNFNNFDWSIFMYMHTFIHRRQIQEIILNLKKGKNE</sequence>
<organism evidence="1 2">
    <name type="scientific">Aliarcobacter cryaerophilus</name>
    <dbReference type="NCBI Taxonomy" id="28198"/>
    <lineage>
        <taxon>Bacteria</taxon>
        <taxon>Pseudomonadati</taxon>
        <taxon>Campylobacterota</taxon>
        <taxon>Epsilonproteobacteria</taxon>
        <taxon>Campylobacterales</taxon>
        <taxon>Arcobacteraceae</taxon>
        <taxon>Aliarcobacter</taxon>
    </lineage>
</organism>
<proteinExistence type="predicted"/>
<dbReference type="InterPro" id="IPR034660">
    <property type="entry name" value="DinB/YfiT-like"/>
</dbReference>
<dbReference type="SUPFAM" id="SSF109854">
    <property type="entry name" value="DinB/YfiT-like putative metalloenzymes"/>
    <property type="match status" value="1"/>
</dbReference>
<reference evidence="1 2" key="1">
    <citation type="submission" date="2017-09" db="EMBL/GenBank/DDBJ databases">
        <title>Reassesment of A. cryaerophilus.</title>
        <authorList>
            <person name="Perez-Cataluna A."/>
            <person name="Collado L."/>
            <person name="Salgado O."/>
            <person name="Lefinanco V."/>
            <person name="Figueras M.J."/>
        </authorList>
    </citation>
    <scope>NUCLEOTIDE SEQUENCE [LARGE SCALE GENOMIC DNA]</scope>
    <source>
        <strain evidence="1 2">LMG 9861</strain>
    </source>
</reference>
<comment type="caution">
    <text evidence="1">The sequence shown here is derived from an EMBL/GenBank/DDBJ whole genome shotgun (WGS) entry which is preliminary data.</text>
</comment>
<dbReference type="AlphaFoldDB" id="A0A2S9SPR6"/>
<gene>
    <name evidence="1" type="ORF">CJ669_02835</name>
</gene>
<accession>A0A2S9SPR6</accession>
<dbReference type="EMBL" id="NXGJ01000002">
    <property type="protein sequence ID" value="PRM88584.1"/>
    <property type="molecule type" value="Genomic_DNA"/>
</dbReference>
<protein>
    <recommendedName>
        <fullName evidence="3">DinB family protein</fullName>
    </recommendedName>
</protein>